<keyword evidence="6 7" id="KW-0012">Acyltransferase</keyword>
<dbReference type="PIRSF" id="PIRSF028561">
    <property type="entry name" value="Ac_Trasf"/>
    <property type="match status" value="1"/>
</dbReference>
<dbReference type="Pfam" id="PF03279">
    <property type="entry name" value="Lip_A_acyltrans"/>
    <property type="match status" value="1"/>
</dbReference>
<sequence>MSRGWFQQAERGSPLALRIILWVALNLGRRASRTLLYPITAYFLLFAPKSRRHSRNYLRRVLGREPRLGDLARHLHCFAAVILDRVFLLAGKDACLDIHVHNRETFLEHVDSGRGAILLGAHLGSFEALRALAVGKYDFPVKVLMYNDHNQSITQVLEALNPEVAASVIPLGRTETLIQARECLDRGELIATLGDRVAESDKMVACNFLGDTALFPQGPLLLAAVLKVPVILCFGLYRGGNRYDIVFEPFAETIEAPRGQRDAALAHWVQRYADRLEARVREAPYNWFNFYDFWDDASK</sequence>
<keyword evidence="5" id="KW-0472">Membrane</keyword>
<dbReference type="GO" id="GO:0005886">
    <property type="term" value="C:plasma membrane"/>
    <property type="evidence" value="ECO:0007669"/>
    <property type="project" value="UniProtKB-SubCell"/>
</dbReference>
<dbReference type="AlphaFoldDB" id="A0A0G3G8Q7"/>
<reference evidence="7 8" key="1">
    <citation type="submission" date="2015-04" db="EMBL/GenBank/DDBJ databases">
        <title>Complete Sequence for the Genome of the Thioalkalivibrio versutus D301.</title>
        <authorList>
            <person name="Mu T."/>
            <person name="Zhou J."/>
            <person name="Xu X."/>
        </authorList>
    </citation>
    <scope>NUCLEOTIDE SEQUENCE [LARGE SCALE GENOMIC DNA]</scope>
    <source>
        <strain evidence="7 8">D301</strain>
    </source>
</reference>
<name>A0A0G3G8Q7_9GAMM</name>
<keyword evidence="3" id="KW-0997">Cell inner membrane</keyword>
<dbReference type="PATRIC" id="fig|106634.4.peg.2356"/>
<keyword evidence="8" id="KW-1185">Reference proteome</keyword>
<evidence type="ECO:0000256" key="3">
    <source>
        <dbReference type="ARBA" id="ARBA00022519"/>
    </source>
</evidence>
<evidence type="ECO:0000256" key="2">
    <source>
        <dbReference type="ARBA" id="ARBA00022475"/>
    </source>
</evidence>
<dbReference type="Proteomes" id="UP000064201">
    <property type="component" value="Chromosome"/>
</dbReference>
<dbReference type="KEGG" id="tvr:TVD_11540"/>
<dbReference type="OrthoDB" id="9808633at2"/>
<accession>A0A0G3G8Q7</accession>
<protein>
    <submittedName>
        <fullName evidence="7">Lipid A biosynthesis acyltransferase</fullName>
    </submittedName>
</protein>
<comment type="subcellular location">
    <subcellularLocation>
        <location evidence="1">Cell inner membrane</location>
    </subcellularLocation>
</comment>
<dbReference type="InterPro" id="IPR004960">
    <property type="entry name" value="LipA_acyltrans"/>
</dbReference>
<keyword evidence="4 7" id="KW-0808">Transferase</keyword>
<dbReference type="CDD" id="cd07984">
    <property type="entry name" value="LPLAT_LABLAT-like"/>
    <property type="match status" value="1"/>
</dbReference>
<keyword evidence="2" id="KW-1003">Cell membrane</keyword>
<evidence type="ECO:0000256" key="4">
    <source>
        <dbReference type="ARBA" id="ARBA00022679"/>
    </source>
</evidence>
<evidence type="ECO:0000256" key="6">
    <source>
        <dbReference type="ARBA" id="ARBA00023315"/>
    </source>
</evidence>
<dbReference type="InterPro" id="IPR014548">
    <property type="entry name" value="Ac_Trasf"/>
</dbReference>
<evidence type="ECO:0000256" key="5">
    <source>
        <dbReference type="ARBA" id="ARBA00023136"/>
    </source>
</evidence>
<dbReference type="PANTHER" id="PTHR30606:SF9">
    <property type="entry name" value="LIPID A BIOSYNTHESIS LAUROYLTRANSFERASE"/>
    <property type="match status" value="1"/>
</dbReference>
<organism evidence="7 8">
    <name type="scientific">Thioalkalivibrio versutus</name>
    <dbReference type="NCBI Taxonomy" id="106634"/>
    <lineage>
        <taxon>Bacteria</taxon>
        <taxon>Pseudomonadati</taxon>
        <taxon>Pseudomonadota</taxon>
        <taxon>Gammaproteobacteria</taxon>
        <taxon>Chromatiales</taxon>
        <taxon>Ectothiorhodospiraceae</taxon>
        <taxon>Thioalkalivibrio</taxon>
    </lineage>
</organism>
<dbReference type="EMBL" id="CP011367">
    <property type="protein sequence ID" value="AKJ95947.1"/>
    <property type="molecule type" value="Genomic_DNA"/>
</dbReference>
<evidence type="ECO:0000256" key="1">
    <source>
        <dbReference type="ARBA" id="ARBA00004533"/>
    </source>
</evidence>
<evidence type="ECO:0000313" key="7">
    <source>
        <dbReference type="EMBL" id="AKJ95947.1"/>
    </source>
</evidence>
<dbReference type="STRING" id="106634.TVD_11540"/>
<dbReference type="GO" id="GO:0009247">
    <property type="term" value="P:glycolipid biosynthetic process"/>
    <property type="evidence" value="ECO:0007669"/>
    <property type="project" value="UniProtKB-ARBA"/>
</dbReference>
<gene>
    <name evidence="7" type="ORF">TVD_11540</name>
</gene>
<dbReference type="GO" id="GO:0016746">
    <property type="term" value="F:acyltransferase activity"/>
    <property type="evidence" value="ECO:0007669"/>
    <property type="project" value="UniProtKB-KW"/>
</dbReference>
<dbReference type="PANTHER" id="PTHR30606">
    <property type="entry name" value="LIPID A BIOSYNTHESIS LAUROYL ACYLTRANSFERASE"/>
    <property type="match status" value="1"/>
</dbReference>
<evidence type="ECO:0000313" key="8">
    <source>
        <dbReference type="Proteomes" id="UP000064201"/>
    </source>
</evidence>
<proteinExistence type="predicted"/>
<dbReference type="RefSeq" id="WP_047251651.1">
    <property type="nucleotide sequence ID" value="NZ_CP011367.1"/>
</dbReference>